<dbReference type="Proteomes" id="UP000295341">
    <property type="component" value="Unassembled WGS sequence"/>
</dbReference>
<dbReference type="InterPro" id="IPR032466">
    <property type="entry name" value="Metal_Hydrolase"/>
</dbReference>
<dbReference type="PANTHER" id="PTHR42889:SF1">
    <property type="entry name" value="BLR3681 PROTEIN"/>
    <property type="match status" value="1"/>
</dbReference>
<dbReference type="RefSeq" id="WP_133883012.1">
    <property type="nucleotide sequence ID" value="NZ_SOBT01000010.1"/>
</dbReference>
<dbReference type="EMBL" id="SOBT01000010">
    <property type="protein sequence ID" value="TDU26853.1"/>
    <property type="molecule type" value="Genomic_DNA"/>
</dbReference>
<comment type="caution">
    <text evidence="2">The sequence shown here is derived from an EMBL/GenBank/DDBJ whole genome shotgun (WGS) entry which is preliminary data.</text>
</comment>
<dbReference type="SUPFAM" id="SSF51556">
    <property type="entry name" value="Metallo-dependent hydrolases"/>
    <property type="match status" value="1"/>
</dbReference>
<evidence type="ECO:0000259" key="1">
    <source>
        <dbReference type="Pfam" id="PF04909"/>
    </source>
</evidence>
<gene>
    <name evidence="2" type="ORF">DFR24_3884</name>
</gene>
<evidence type="ECO:0000313" key="2">
    <source>
        <dbReference type="EMBL" id="TDU26853.1"/>
    </source>
</evidence>
<feature type="domain" description="Amidohydrolase-related" evidence="1">
    <location>
        <begin position="115"/>
        <end position="454"/>
    </location>
</feature>
<dbReference type="GO" id="GO:0016787">
    <property type="term" value="F:hydrolase activity"/>
    <property type="evidence" value="ECO:0007669"/>
    <property type="project" value="InterPro"/>
</dbReference>
<dbReference type="Gene3D" id="3.20.20.140">
    <property type="entry name" value="Metal-dependent hydrolases"/>
    <property type="match status" value="1"/>
</dbReference>
<dbReference type="AlphaFoldDB" id="A0A4R7NZR4"/>
<evidence type="ECO:0000313" key="3">
    <source>
        <dbReference type="Proteomes" id="UP000295341"/>
    </source>
</evidence>
<dbReference type="InterPro" id="IPR006680">
    <property type="entry name" value="Amidohydro-rel"/>
</dbReference>
<dbReference type="PANTHER" id="PTHR42889">
    <property type="entry name" value="BLR3681 PROTEIN"/>
    <property type="match status" value="1"/>
</dbReference>
<name>A0A4R7NZR4_9GAMM</name>
<protein>
    <recommendedName>
        <fullName evidence="1">Amidohydrolase-related domain-containing protein</fullName>
    </recommendedName>
</protein>
<reference evidence="2 3" key="1">
    <citation type="submission" date="2019-03" db="EMBL/GenBank/DDBJ databases">
        <title>Genomic Encyclopedia of Type Strains, Phase IV (KMG-IV): sequencing the most valuable type-strain genomes for metagenomic binning, comparative biology and taxonomic classification.</title>
        <authorList>
            <person name="Goeker M."/>
        </authorList>
    </citation>
    <scope>NUCLEOTIDE SEQUENCE [LARGE SCALE GENOMIC DNA]</scope>
    <source>
        <strain evidence="2 3">DSM 26377</strain>
    </source>
</reference>
<accession>A0A4R7NZR4</accession>
<dbReference type="OrthoDB" id="7325417at2"/>
<keyword evidence="3" id="KW-1185">Reference proteome</keyword>
<organism evidence="2 3">
    <name type="scientific">Panacagrimonas perspica</name>
    <dbReference type="NCBI Taxonomy" id="381431"/>
    <lineage>
        <taxon>Bacteria</taxon>
        <taxon>Pseudomonadati</taxon>
        <taxon>Pseudomonadota</taxon>
        <taxon>Gammaproteobacteria</taxon>
        <taxon>Nevskiales</taxon>
        <taxon>Nevskiaceae</taxon>
        <taxon>Panacagrimonas</taxon>
    </lineage>
</organism>
<dbReference type="Pfam" id="PF04909">
    <property type="entry name" value="Amidohydro_2"/>
    <property type="match status" value="1"/>
</dbReference>
<proteinExistence type="predicted"/>
<sequence>MWLDGRQINEVTSLDAGQERWPVPTQMLSNGEFMPIPQTPQQKHVEHLLGQLADRRSRELGMNRRDFLRSALGTATAFAAMNSVFGTYFNDASAAGLDLDAAAALRKRVADQLVIDVQLHFVRDDYAKEIVTVLGEYAKNWNPVIAREGVTLERYKFDNLLKEVYFDSDTTIGLVSAAPSEQGDNVIVGNAGLEQARRLVNEAAGSRRMLCHSVMAPGQKGWLDEIDKAVEVYKPNGWKGYTLGDPFENSQFPWRMDDEKLMYPAYEKMMKSGIRTVCVHKGLLPDDYQRSLKHWKHAMVDDVGKAAKDWPDLNFVIYHSGLRMFLTSPEPTLVEFDKTGNIDWVTELAGVPAKYGVKNVYAELGTTFGSCVVTHPKLAAGILGQLIKGMGADHVIWGTDSVWYGSPQWQIDAFRRIEIPEEMQKKHGFAPLGEVDGPVRTAILSGNAVKVFNLQKDAQAQAWKTDLLAKAKAQYIAAGGKPSNEYYGFIRKSTGKSS</sequence>